<accession>A0A5B2VYZ1</accession>
<evidence type="ECO:0000256" key="9">
    <source>
        <dbReference type="RuleBase" id="RU003942"/>
    </source>
</evidence>
<comment type="similarity">
    <text evidence="7">Belongs to the drug/metabolite transporter (DMT) superfamily. Small multidrug resistance (SMR) (TC 2.A.7.1) family. Gdx/SugE subfamily.</text>
</comment>
<evidence type="ECO:0000256" key="8">
    <source>
        <dbReference type="ARBA" id="ARBA00039168"/>
    </source>
</evidence>
<dbReference type="Proteomes" id="UP000324611">
    <property type="component" value="Unassembled WGS sequence"/>
</dbReference>
<keyword evidence="5 10" id="KW-1133">Transmembrane helix</keyword>
<feature type="transmembrane region" description="Helical" evidence="10">
    <location>
        <begin position="128"/>
        <end position="146"/>
    </location>
</feature>
<reference evidence="11 12" key="1">
    <citation type="submission" date="2019-09" db="EMBL/GenBank/DDBJ databases">
        <title>Chitinophaga ginsengihumi sp. nov., isolated from soil of ginseng rhizosphere.</title>
        <authorList>
            <person name="Lee J."/>
        </authorList>
    </citation>
    <scope>NUCLEOTIDE SEQUENCE [LARGE SCALE GENOMIC DNA]</scope>
    <source>
        <strain evidence="11 12">BN140078</strain>
    </source>
</reference>
<dbReference type="SUPFAM" id="SSF103481">
    <property type="entry name" value="Multidrug resistance efflux transporter EmrE"/>
    <property type="match status" value="1"/>
</dbReference>
<evidence type="ECO:0000313" key="12">
    <source>
        <dbReference type="Proteomes" id="UP000324611"/>
    </source>
</evidence>
<name>A0A5B2VYZ1_9BACT</name>
<keyword evidence="12" id="KW-1185">Reference proteome</keyword>
<feature type="transmembrane region" description="Helical" evidence="10">
    <location>
        <begin position="69"/>
        <end position="90"/>
    </location>
</feature>
<evidence type="ECO:0000256" key="3">
    <source>
        <dbReference type="ARBA" id="ARBA00022475"/>
    </source>
</evidence>
<dbReference type="InterPro" id="IPR000390">
    <property type="entry name" value="Small_drug/metabolite_transptr"/>
</dbReference>
<evidence type="ECO:0000256" key="10">
    <source>
        <dbReference type="SAM" id="Phobius"/>
    </source>
</evidence>
<dbReference type="AlphaFoldDB" id="A0A5B2VYZ1"/>
<keyword evidence="4 9" id="KW-0812">Transmembrane</keyword>
<organism evidence="11 12">
    <name type="scientific">Chitinophaga agrisoli</name>
    <dbReference type="NCBI Taxonomy" id="2607653"/>
    <lineage>
        <taxon>Bacteria</taxon>
        <taxon>Pseudomonadati</taxon>
        <taxon>Bacteroidota</taxon>
        <taxon>Chitinophagia</taxon>
        <taxon>Chitinophagales</taxon>
        <taxon>Chitinophagaceae</taxon>
        <taxon>Chitinophaga</taxon>
    </lineage>
</organism>
<proteinExistence type="inferred from homology"/>
<dbReference type="GO" id="GO:0022857">
    <property type="term" value="F:transmembrane transporter activity"/>
    <property type="evidence" value="ECO:0007669"/>
    <property type="project" value="InterPro"/>
</dbReference>
<keyword evidence="6 10" id="KW-0472">Membrane</keyword>
<evidence type="ECO:0000256" key="7">
    <source>
        <dbReference type="ARBA" id="ARBA00038151"/>
    </source>
</evidence>
<protein>
    <recommendedName>
        <fullName evidence="8">Guanidinium exporter</fullName>
    </recommendedName>
</protein>
<comment type="subcellular location">
    <subcellularLocation>
        <location evidence="1 9">Cell membrane</location>
        <topology evidence="1 9">Multi-pass membrane protein</topology>
    </subcellularLocation>
</comment>
<evidence type="ECO:0000256" key="4">
    <source>
        <dbReference type="ARBA" id="ARBA00022692"/>
    </source>
</evidence>
<gene>
    <name evidence="11" type="ORF">F0L74_13650</name>
</gene>
<dbReference type="Gene3D" id="1.10.3730.20">
    <property type="match status" value="1"/>
</dbReference>
<dbReference type="EMBL" id="VUOC01000002">
    <property type="protein sequence ID" value="KAA2243532.1"/>
    <property type="molecule type" value="Genomic_DNA"/>
</dbReference>
<feature type="transmembrane region" description="Helical" evidence="10">
    <location>
        <begin position="28"/>
        <end position="49"/>
    </location>
</feature>
<dbReference type="InterPro" id="IPR037185">
    <property type="entry name" value="EmrE-like"/>
</dbReference>
<evidence type="ECO:0000256" key="1">
    <source>
        <dbReference type="ARBA" id="ARBA00004651"/>
    </source>
</evidence>
<reference evidence="11 12" key="2">
    <citation type="submission" date="2019-09" db="EMBL/GenBank/DDBJ databases">
        <authorList>
            <person name="Jin C."/>
        </authorList>
    </citation>
    <scope>NUCLEOTIDE SEQUENCE [LARGE SCALE GENOMIC DNA]</scope>
    <source>
        <strain evidence="11 12">BN140078</strain>
    </source>
</reference>
<dbReference type="GO" id="GO:0005886">
    <property type="term" value="C:plasma membrane"/>
    <property type="evidence" value="ECO:0007669"/>
    <property type="project" value="UniProtKB-SubCell"/>
</dbReference>
<evidence type="ECO:0000256" key="2">
    <source>
        <dbReference type="ARBA" id="ARBA00022448"/>
    </source>
</evidence>
<evidence type="ECO:0000256" key="5">
    <source>
        <dbReference type="ARBA" id="ARBA00022989"/>
    </source>
</evidence>
<keyword evidence="3" id="KW-1003">Cell membrane</keyword>
<dbReference type="PANTHER" id="PTHR30561">
    <property type="entry name" value="SMR FAMILY PROTON-DEPENDENT DRUG EFFLUX TRANSPORTER SUGE"/>
    <property type="match status" value="1"/>
</dbReference>
<feature type="transmembrane region" description="Helical" evidence="10">
    <location>
        <begin position="96"/>
        <end position="116"/>
    </location>
</feature>
<dbReference type="PANTHER" id="PTHR30561:SF0">
    <property type="entry name" value="GUANIDINIUM EXPORTER"/>
    <property type="match status" value="1"/>
</dbReference>
<sequence length="147" mass="16300">MAGQAAAGAAETQRKRRTGYTRKISAMAWVYLFIAAVFEIAWTFSLKFLDFKKIGAIRWQAYFTNREHLLVLAPLIGYILFGIANVFFFSLATKQIATSTALAIWMGVALVGVKAVDISIFKEAWHPMQFFYLALIVAGIVGLKAGN</sequence>
<comment type="caution">
    <text evidence="11">The sequence shown here is derived from an EMBL/GenBank/DDBJ whole genome shotgun (WGS) entry which is preliminary data.</text>
</comment>
<evidence type="ECO:0000313" key="11">
    <source>
        <dbReference type="EMBL" id="KAA2243532.1"/>
    </source>
</evidence>
<evidence type="ECO:0000256" key="6">
    <source>
        <dbReference type="ARBA" id="ARBA00023136"/>
    </source>
</evidence>
<keyword evidence="2" id="KW-0813">Transport</keyword>
<dbReference type="Pfam" id="PF00893">
    <property type="entry name" value="Multi_Drug_Res"/>
    <property type="match status" value="1"/>
</dbReference>
<dbReference type="InterPro" id="IPR045324">
    <property type="entry name" value="Small_multidrug_res"/>
</dbReference>